<dbReference type="EMBL" id="ADBS01000005">
    <property type="protein sequence ID" value="EEZ39073.1"/>
    <property type="molecule type" value="Genomic_DNA"/>
</dbReference>
<dbReference type="Pfam" id="PF11185">
    <property type="entry name" value="DUF2971"/>
    <property type="match status" value="1"/>
</dbReference>
<organism evidence="1 2">
    <name type="scientific">Photobacterium damselae subsp. damselae CIP 102761</name>
    <dbReference type="NCBI Taxonomy" id="675817"/>
    <lineage>
        <taxon>Bacteria</taxon>
        <taxon>Pseudomonadati</taxon>
        <taxon>Pseudomonadota</taxon>
        <taxon>Gammaproteobacteria</taxon>
        <taxon>Vibrionales</taxon>
        <taxon>Vibrionaceae</taxon>
        <taxon>Photobacterium</taxon>
    </lineage>
</organism>
<keyword evidence="2" id="KW-1185">Reference proteome</keyword>
<proteinExistence type="predicted"/>
<dbReference type="InterPro" id="IPR021352">
    <property type="entry name" value="DUF2971"/>
</dbReference>
<dbReference type="Proteomes" id="UP000003579">
    <property type="component" value="Unassembled WGS sequence"/>
</dbReference>
<evidence type="ECO:0008006" key="3">
    <source>
        <dbReference type="Google" id="ProtNLM"/>
    </source>
</evidence>
<dbReference type="RefSeq" id="WP_005307101.1">
    <property type="nucleotide sequence ID" value="NZ_ADBS01000005.1"/>
</dbReference>
<gene>
    <name evidence="1" type="ORF">VDA_000058</name>
</gene>
<sequence>MNRFLYKYMPMRASFFEDLMIRATPVIALNDPFEGAFSVQQIKDLDRNLTDFYQQNGKQTDKFDDGELDDIAGVIQMDFFDLGIISLTEDYNNPLMWAHYADEHKGCVVEFDFSKPFFMDSIFESNGRPSRFGKDYLGHTYEYPEKVNYRRVMPDFSRKEQFVPEDLSEFHGKKFNRTILYTKSNDWIYEKEQRIVVPLCHADSIICRDAEDVRSACDKDKNIKVVELENDKIQIYFPYEYEMHEDVGDQSIKDEIYRLTVDYDEPAVHLFRLNPKAISGVYFGCKSKHCDALDKINSNVSLRHLGHKYKMERNIILYELDNVKLE</sequence>
<dbReference type="AlphaFoldDB" id="D0Z5F1"/>
<name>D0Z5F1_PHODD</name>
<reference evidence="1 2" key="1">
    <citation type="submission" date="2009-11" db="EMBL/GenBank/DDBJ databases">
        <authorList>
            <consortium name="Los Alamos National Laboratory (LANL)"/>
            <consortium name="National Microbial Pathogen Data Resource (NMPDR)"/>
            <person name="Munk A.C."/>
            <person name="Tapia R."/>
            <person name="Green L."/>
            <person name="Rogers Y."/>
            <person name="Detter J.C."/>
            <person name="Bruce D."/>
            <person name="Brettin T.S."/>
            <person name="Colwell R."/>
            <person name="Huq A."/>
            <person name="Grim C.J."/>
            <person name="Hasan N.A."/>
            <person name="Vonstein V."/>
            <person name="Bartels D."/>
        </authorList>
    </citation>
    <scope>NUCLEOTIDE SEQUENCE [LARGE SCALE GENOMIC DNA]</scope>
    <source>
        <strain evidence="1 2">CIP 102761</strain>
    </source>
</reference>
<evidence type="ECO:0000313" key="2">
    <source>
        <dbReference type="Proteomes" id="UP000003579"/>
    </source>
</evidence>
<accession>D0Z5F1</accession>
<evidence type="ECO:0000313" key="1">
    <source>
        <dbReference type="EMBL" id="EEZ39073.1"/>
    </source>
</evidence>
<protein>
    <recommendedName>
        <fullName evidence="3">DUF2971 domain-containing protein</fullName>
    </recommendedName>
</protein>